<name>A0AAW2BRU7_9ROSI</name>
<feature type="domain" description="Disease resistance R13L4/SHOC-2-like LRR" evidence="7">
    <location>
        <begin position="575"/>
        <end position="675"/>
    </location>
</feature>
<gene>
    <name evidence="8" type="ORF">SO802_028126</name>
</gene>
<keyword evidence="9" id="KW-1185">Reference proteome</keyword>
<evidence type="ECO:0000256" key="1">
    <source>
        <dbReference type="ARBA" id="ARBA00022737"/>
    </source>
</evidence>
<dbReference type="Proteomes" id="UP001459277">
    <property type="component" value="Unassembled WGS sequence"/>
</dbReference>
<feature type="domain" description="NB-ARC" evidence="4">
    <location>
        <begin position="170"/>
        <end position="338"/>
    </location>
</feature>
<comment type="caution">
    <text evidence="8">The sequence shown here is derived from an EMBL/GenBank/DDBJ whole genome shotgun (WGS) entry which is preliminary data.</text>
</comment>
<keyword evidence="3" id="KW-0611">Plant defense</keyword>
<dbReference type="Gene3D" id="3.80.10.10">
    <property type="entry name" value="Ribonuclease Inhibitor"/>
    <property type="match status" value="1"/>
</dbReference>
<accession>A0AAW2BRU7</accession>
<dbReference type="FunFam" id="1.10.10.10:FF:000322">
    <property type="entry name" value="Probable disease resistance protein At1g63360"/>
    <property type="match status" value="1"/>
</dbReference>
<dbReference type="InterPro" id="IPR036388">
    <property type="entry name" value="WH-like_DNA-bd_sf"/>
</dbReference>
<dbReference type="InterPro" id="IPR002182">
    <property type="entry name" value="NB-ARC"/>
</dbReference>
<evidence type="ECO:0000313" key="9">
    <source>
        <dbReference type="Proteomes" id="UP001459277"/>
    </source>
</evidence>
<keyword evidence="1" id="KW-0677">Repeat</keyword>
<dbReference type="SUPFAM" id="SSF52058">
    <property type="entry name" value="L domain-like"/>
    <property type="match status" value="1"/>
</dbReference>
<dbReference type="Gene3D" id="1.10.10.10">
    <property type="entry name" value="Winged helix-like DNA-binding domain superfamily/Winged helix DNA-binding domain"/>
    <property type="match status" value="1"/>
</dbReference>
<dbReference type="FunFam" id="1.10.8.430:FF:000003">
    <property type="entry name" value="Probable disease resistance protein At5g66910"/>
    <property type="match status" value="1"/>
</dbReference>
<reference evidence="8 9" key="1">
    <citation type="submission" date="2024-01" db="EMBL/GenBank/DDBJ databases">
        <title>A telomere-to-telomere, gap-free genome of sweet tea (Lithocarpus litseifolius).</title>
        <authorList>
            <person name="Zhou J."/>
        </authorList>
    </citation>
    <scope>NUCLEOTIDE SEQUENCE [LARGE SCALE GENOMIC DNA]</scope>
    <source>
        <strain evidence="8">Zhou-2022a</strain>
        <tissue evidence="8">Leaf</tissue>
    </source>
</reference>
<dbReference type="InterPro" id="IPR038005">
    <property type="entry name" value="RX-like_CC"/>
</dbReference>
<dbReference type="CDD" id="cd14798">
    <property type="entry name" value="RX-CC_like"/>
    <property type="match status" value="1"/>
</dbReference>
<feature type="non-terminal residue" evidence="8">
    <location>
        <position position="687"/>
    </location>
</feature>
<dbReference type="Gene3D" id="1.20.5.4130">
    <property type="match status" value="1"/>
</dbReference>
<evidence type="ECO:0000256" key="3">
    <source>
        <dbReference type="ARBA" id="ARBA00022821"/>
    </source>
</evidence>
<dbReference type="Pfam" id="PF00931">
    <property type="entry name" value="NB-ARC"/>
    <property type="match status" value="1"/>
</dbReference>
<feature type="domain" description="Disease resistance N-terminal" evidence="5">
    <location>
        <begin position="5"/>
        <end position="89"/>
    </location>
</feature>
<dbReference type="PANTHER" id="PTHR23155:SF1185">
    <property type="entry name" value="DISEASE RESISTANCE RPP8-LIKE PROTEIN 3-RELATED"/>
    <property type="match status" value="1"/>
</dbReference>
<dbReference type="FunFam" id="3.40.50.300:FF:001091">
    <property type="entry name" value="Probable disease resistance protein At1g61300"/>
    <property type="match status" value="1"/>
</dbReference>
<dbReference type="InterPro" id="IPR042197">
    <property type="entry name" value="Apaf_helical"/>
</dbReference>
<evidence type="ECO:0000259" key="5">
    <source>
        <dbReference type="Pfam" id="PF18052"/>
    </source>
</evidence>
<proteinExistence type="predicted"/>
<dbReference type="Pfam" id="PF23559">
    <property type="entry name" value="WHD_DRP"/>
    <property type="match status" value="1"/>
</dbReference>
<dbReference type="Pfam" id="PF18052">
    <property type="entry name" value="Rx_N"/>
    <property type="match status" value="1"/>
</dbReference>
<organism evidence="8 9">
    <name type="scientific">Lithocarpus litseifolius</name>
    <dbReference type="NCBI Taxonomy" id="425828"/>
    <lineage>
        <taxon>Eukaryota</taxon>
        <taxon>Viridiplantae</taxon>
        <taxon>Streptophyta</taxon>
        <taxon>Embryophyta</taxon>
        <taxon>Tracheophyta</taxon>
        <taxon>Spermatophyta</taxon>
        <taxon>Magnoliopsida</taxon>
        <taxon>eudicotyledons</taxon>
        <taxon>Gunneridae</taxon>
        <taxon>Pentapetalae</taxon>
        <taxon>rosids</taxon>
        <taxon>fabids</taxon>
        <taxon>Fagales</taxon>
        <taxon>Fagaceae</taxon>
        <taxon>Lithocarpus</taxon>
    </lineage>
</organism>
<evidence type="ECO:0000313" key="8">
    <source>
        <dbReference type="EMBL" id="KAK9987887.1"/>
    </source>
</evidence>
<dbReference type="Pfam" id="PF23598">
    <property type="entry name" value="LRR_14"/>
    <property type="match status" value="1"/>
</dbReference>
<keyword evidence="2" id="KW-0547">Nucleotide-binding</keyword>
<dbReference type="InterPro" id="IPR041118">
    <property type="entry name" value="Rx_N"/>
</dbReference>
<dbReference type="SUPFAM" id="SSF52540">
    <property type="entry name" value="P-loop containing nucleoside triphosphate hydrolases"/>
    <property type="match status" value="1"/>
</dbReference>
<dbReference type="PRINTS" id="PR00364">
    <property type="entry name" value="DISEASERSIST"/>
</dbReference>
<dbReference type="InterPro" id="IPR055414">
    <property type="entry name" value="LRR_R13L4/SHOC2-like"/>
</dbReference>
<dbReference type="GO" id="GO:0043531">
    <property type="term" value="F:ADP binding"/>
    <property type="evidence" value="ECO:0007669"/>
    <property type="project" value="InterPro"/>
</dbReference>
<dbReference type="InterPro" id="IPR044974">
    <property type="entry name" value="Disease_R_plants"/>
</dbReference>
<sequence length="687" mass="79530">MAESVVSGVVTRLGNLLLQEAIYLYGVSDKAHELQTELTRIQCFLKDADERQNESAFVKNSVAEMKDLAYDAEDVIATYALTVGSRKGRGIQKVLKRCACILGEGITVHQFGLKIDVIKTRISNLKESFKEYGIKIETLQAGGPSSFNDMQPEQRETYSHLQHDVVGFDNDLKELVEFLLKEEEDKRVASICGMGGLGKTTLAKMVYNDTKVKQHFDCFAWVCISQQCQKRPVWEDILISLVSKYQRDDIKGWSDADLVKELLRVQQTQKCLVVLDDIWKIEDWNILCQVFPMKDTKSKILLTSRIRDVALHADPRGFHKLECLNPEKSWELLEKLAISWRSDFVTYMEEFGKEMIGYCGGLPLAITILGGLLATKQTVEEWEDVLRHVKPYLYEEQNSRVMKVLGLSYNDLPWHLKPCFLYLGHFPEDFEMRTKELIQMWIAEGFISQIQHGGGREDTMEDVGDRYLRELVERCMVLGGKRDGLGRISTCRMHDLMRDFCISKAQEENFLHITNILSMKHREEKIGKVRRLAIISESGDDSCKGIKFNEYPYLRSLLYLLPNWDHQSYFKESCFKKFKLVRVLHLNNFKNQNRKLPKDIGCLIHLRYLSLAGCRVCNMPSSIGNLRCLETLDLRIDFYPSSNSENVLGKMRLYFSKPRVPNVFKYMKQLKHLYLPRYYRVCGKLEL</sequence>
<dbReference type="InterPro" id="IPR058922">
    <property type="entry name" value="WHD_DRP"/>
</dbReference>
<dbReference type="InterPro" id="IPR027417">
    <property type="entry name" value="P-loop_NTPase"/>
</dbReference>
<evidence type="ECO:0000256" key="2">
    <source>
        <dbReference type="ARBA" id="ARBA00022741"/>
    </source>
</evidence>
<feature type="domain" description="Disease resistance protein winged helix" evidence="6">
    <location>
        <begin position="426"/>
        <end position="500"/>
    </location>
</feature>
<dbReference type="Gene3D" id="3.40.50.300">
    <property type="entry name" value="P-loop containing nucleotide triphosphate hydrolases"/>
    <property type="match status" value="1"/>
</dbReference>
<dbReference type="PANTHER" id="PTHR23155">
    <property type="entry name" value="DISEASE RESISTANCE PROTEIN RP"/>
    <property type="match status" value="1"/>
</dbReference>
<evidence type="ECO:0000259" key="4">
    <source>
        <dbReference type="Pfam" id="PF00931"/>
    </source>
</evidence>
<evidence type="ECO:0000259" key="6">
    <source>
        <dbReference type="Pfam" id="PF23559"/>
    </source>
</evidence>
<dbReference type="Gene3D" id="1.10.8.430">
    <property type="entry name" value="Helical domain of apoptotic protease-activating factors"/>
    <property type="match status" value="1"/>
</dbReference>
<dbReference type="AlphaFoldDB" id="A0AAW2BRU7"/>
<dbReference type="GO" id="GO:0098542">
    <property type="term" value="P:defense response to other organism"/>
    <property type="evidence" value="ECO:0007669"/>
    <property type="project" value="TreeGrafter"/>
</dbReference>
<protein>
    <submittedName>
        <fullName evidence="8">Uncharacterized protein</fullName>
    </submittedName>
</protein>
<evidence type="ECO:0000259" key="7">
    <source>
        <dbReference type="Pfam" id="PF23598"/>
    </source>
</evidence>
<dbReference type="InterPro" id="IPR032675">
    <property type="entry name" value="LRR_dom_sf"/>
</dbReference>
<dbReference type="EMBL" id="JAZDWU010000010">
    <property type="protein sequence ID" value="KAK9987887.1"/>
    <property type="molecule type" value="Genomic_DNA"/>
</dbReference>